<dbReference type="Proteomes" id="UP001497453">
    <property type="component" value="Chromosome 1"/>
</dbReference>
<feature type="domain" description="Aminoglycoside phosphotransferase" evidence="1">
    <location>
        <begin position="85"/>
        <end position="346"/>
    </location>
</feature>
<dbReference type="InterPro" id="IPR011009">
    <property type="entry name" value="Kinase-like_dom_sf"/>
</dbReference>
<proteinExistence type="predicted"/>
<organism evidence="2 3">
    <name type="scientific">Somion occarium</name>
    <dbReference type="NCBI Taxonomy" id="3059160"/>
    <lineage>
        <taxon>Eukaryota</taxon>
        <taxon>Fungi</taxon>
        <taxon>Dikarya</taxon>
        <taxon>Basidiomycota</taxon>
        <taxon>Agaricomycotina</taxon>
        <taxon>Agaricomycetes</taxon>
        <taxon>Polyporales</taxon>
        <taxon>Cerrenaceae</taxon>
        <taxon>Somion</taxon>
    </lineage>
</organism>
<protein>
    <recommendedName>
        <fullName evidence="1">Aminoglycoside phosphotransferase domain-containing protein</fullName>
    </recommendedName>
</protein>
<sequence length="546" mass="63363">MSRAFAALSSIRKTTMSNMDKYESFFRYTSGRWLYNEKEQLAIRYVRFNVDALKKVAAEAVGASYCTDIRKTHEAFNKIFMLRFDNNAELVAKIPTPLVSPPHLCTASEVATMDYVRNVMGLPVPKVFGWCSRAETTDVGAEYILMEKIDGVCLQDCWQAMNADEAKAAINDVVDAQCHFAHTRFSQIGSLFYKDDVDLSLRDRPLYANGTDGNSESPRFCIGPLMRWDLWCHDRHTLNVDHGPWPNLPSFLSALGRKQSEWLRLVAANRSQRCALRRAPRDESPDIHIRWIERFLTVLPHVVPPVELQVPVLWNDLEATSLVVQPKDHHPVKAILDWQYSHLSPLFLQVRLCEAFLFEGDERITLPQEFSMPRKPPNYDSLPDDERAYLDREYELAVRQRVYEGLLRERVPVTYTLLERPHQMQTHLGILELSRTWYNGLHQLRDYLIQLQLWWDDIAPSVPFPNPAGDEEIERHIVECSGFEIYSENVEQLRKELGVDVDGWVSNERFDEVMRRSEELKSAWNTKAMAGPWPFQDGRYSYYLDL</sequence>
<evidence type="ECO:0000313" key="3">
    <source>
        <dbReference type="Proteomes" id="UP001497453"/>
    </source>
</evidence>
<dbReference type="PANTHER" id="PTHR36091:SF2">
    <property type="entry name" value="AMINOGLYCOSIDE PHOSPHOTRANSFERASE DOMAIN-CONTAINING PROTEIN"/>
    <property type="match status" value="1"/>
</dbReference>
<keyword evidence="3" id="KW-1185">Reference proteome</keyword>
<accession>A0ABP1CGM7</accession>
<reference evidence="3" key="1">
    <citation type="submission" date="2024-04" db="EMBL/GenBank/DDBJ databases">
        <authorList>
            <person name="Shaw F."/>
            <person name="Minotto A."/>
        </authorList>
    </citation>
    <scope>NUCLEOTIDE SEQUENCE [LARGE SCALE GENOMIC DNA]</scope>
</reference>
<dbReference type="PANTHER" id="PTHR36091">
    <property type="entry name" value="ALTERED INHERITANCE OF MITOCHONDRIA PROTEIN 9, MITOCHONDRIAL"/>
    <property type="match status" value="1"/>
</dbReference>
<dbReference type="InterPro" id="IPR051035">
    <property type="entry name" value="Mito_inheritance_9"/>
</dbReference>
<dbReference type="SUPFAM" id="SSF56112">
    <property type="entry name" value="Protein kinase-like (PK-like)"/>
    <property type="match status" value="1"/>
</dbReference>
<dbReference type="Pfam" id="PF01636">
    <property type="entry name" value="APH"/>
    <property type="match status" value="1"/>
</dbReference>
<dbReference type="InterPro" id="IPR002575">
    <property type="entry name" value="Aminoglycoside_PTrfase"/>
</dbReference>
<gene>
    <name evidence="2" type="ORF">GFSPODELE1_LOCUS26</name>
</gene>
<name>A0ABP1CGM7_9APHY</name>
<evidence type="ECO:0000313" key="2">
    <source>
        <dbReference type="EMBL" id="CAL1693833.1"/>
    </source>
</evidence>
<dbReference type="EMBL" id="OZ037944">
    <property type="protein sequence ID" value="CAL1693833.1"/>
    <property type="molecule type" value="Genomic_DNA"/>
</dbReference>
<evidence type="ECO:0000259" key="1">
    <source>
        <dbReference type="Pfam" id="PF01636"/>
    </source>
</evidence>